<sequence>MTDFSTEKAPHDKEGPRYGLKRLHLHNAHVHNKSFVLNVDGHTNIQGENGSGKTSLLTLIPVFYGAIPSQVVEKDANKSDFVSYFLHSASSFIAYEYSRFGTDVTVLMYRSSELLGKAKTHYQFFAGGFDQTIYAEDVEALRLKGESVRDIIKAIKDLGVPASNQIVDLWRYKAILENDVNEIRKRNNDPALISAAKQYCMGDSKTKTHHLEKMAASILKRANPFERLHEMVADTAFADIEVANIKVPGTGNIESAKMRIEGIRDITDMQPRLEKANALIAQLQQAKESIHSRGQSINWILKNTQKALASHESLHVNLKAEKSGLDAKYDEEKREAKNNLAQNNDRLSAIDIQISNYINKRDQFTDIAIKRAEYNSLSEMRRNVIQLEEEYQDLTATVQGYHGEMESKIVKLEKSNAQANDRIKRIIETKREEQHTIDRDANQRNQDAYVTYQANLDELDGGHIDQQIAVINEQLITQNQLAIAIGISEEDQLESDKRQFTVDEAHARISNLYDALKAPNESKKEISARIEKTIGLIEEKTREKERLKHQLARVESLEKPNSLLSMLNKISGDQWQDSLGKVLPESFYQRTDLKPVLDANTGSGETVFGWTFDLEVLSTNSTVRQAATLHEQRDQIEEALESLKVTFESLNAELNQDRKALRNEEGVLQVIQQKIDTARDDLKLAQDSLAMFVIEAKARVSKRKEEAENLAKALQSELVAQREAKKQKKAEYRKQYTELKNQYAADAADKKQAVEEEIETYNNELSSLAVSLKSSIAAIKLQFDEECIKNGVPANILGEKRQNIEALKTKINRIVGFKSALDDYDDFVKTRTPLYERQLVEEAEVKNAISALNTEMEASRLNYARMSEDLSNKLNDCKSAIRNQKSVIEDLAGIIQKMTHLFGSVIHGEMETDESYDALATKLQRDIERAKSLSDETSSICGKLCSELDRFTDGEWSDDWTRFKAECVNVDAYTDDFYHLIIPKMHHQVSNTIDIRRQNVRESFELTFEGVRLVYDGLNRINKEVGQVARKIAAKVNTNQRIANLSNIEIHIRTKTEQSECWPILTSFMESWALWSTKSEHDVSAIPPASLISQMLEAYRKLENEPFYRKNEVSMIDLISIEIGITENGTPRTINSSREFNNISSNGLSMLALIVVFVGISRYLCSSEALNLHWSIDEVGAIDNHNMIRLLKMLTDSNISIVSALPNANKHILNAMQNSYQAKKGIGVLSVVSSTTQNVGMGG</sequence>
<dbReference type="AlphaFoldDB" id="A0A2Z4PSH0"/>
<dbReference type="EMBL" id="CP016181">
    <property type="protein sequence ID" value="AWY00496.1"/>
    <property type="molecule type" value="Genomic_DNA"/>
</dbReference>
<keyword evidence="1" id="KW-0175">Coiled coil</keyword>
<dbReference type="InterPro" id="IPR027417">
    <property type="entry name" value="P-loop_NTPase"/>
</dbReference>
<evidence type="ECO:0000313" key="2">
    <source>
        <dbReference type="EMBL" id="AWY00496.1"/>
    </source>
</evidence>
<accession>A0A2Z4PSH0</accession>
<dbReference type="SUPFAM" id="SSF52540">
    <property type="entry name" value="P-loop containing nucleoside triphosphate hydrolases"/>
    <property type="match status" value="1"/>
</dbReference>
<feature type="coiled-coil region" evidence="1">
    <location>
        <begin position="273"/>
        <end position="335"/>
    </location>
</feature>
<evidence type="ECO:0008006" key="4">
    <source>
        <dbReference type="Google" id="ProtNLM"/>
    </source>
</evidence>
<name>A0A2Z4PSH0_9GAMM</name>
<organism evidence="2 3">
    <name type="scientific">Marinomonas primoryensis</name>
    <dbReference type="NCBI Taxonomy" id="178399"/>
    <lineage>
        <taxon>Bacteria</taxon>
        <taxon>Pseudomonadati</taxon>
        <taxon>Pseudomonadota</taxon>
        <taxon>Gammaproteobacteria</taxon>
        <taxon>Oceanospirillales</taxon>
        <taxon>Oceanospirillaceae</taxon>
        <taxon>Marinomonas</taxon>
    </lineage>
</organism>
<dbReference type="Pfam" id="PF12128">
    <property type="entry name" value="DUF3584"/>
    <property type="match status" value="1"/>
</dbReference>
<proteinExistence type="predicted"/>
<dbReference type="InterPro" id="IPR021979">
    <property type="entry name" value="DUF3584"/>
</dbReference>
<feature type="coiled-coil region" evidence="1">
    <location>
        <begin position="626"/>
        <end position="771"/>
    </location>
</feature>
<reference evidence="2 3" key="1">
    <citation type="submission" date="2016-06" db="EMBL/GenBank/DDBJ databases">
        <title>The sequenced genome of the ice-adhering bacterium Marinomonas primoryensis, from Antarctica.</title>
        <authorList>
            <person name="Graham L."/>
            <person name="Vance T.D.R."/>
            <person name="Davies P.L."/>
        </authorList>
    </citation>
    <scope>NUCLEOTIDE SEQUENCE [LARGE SCALE GENOMIC DNA]</scope>
    <source>
        <strain evidence="2 3">AceL</strain>
    </source>
</reference>
<dbReference type="Proteomes" id="UP000249898">
    <property type="component" value="Chromosome"/>
</dbReference>
<feature type="coiled-coil region" evidence="1">
    <location>
        <begin position="530"/>
        <end position="557"/>
    </location>
</feature>
<evidence type="ECO:0000313" key="3">
    <source>
        <dbReference type="Proteomes" id="UP000249898"/>
    </source>
</evidence>
<dbReference type="RefSeq" id="WP_112138159.1">
    <property type="nucleotide sequence ID" value="NZ_CP016181.1"/>
</dbReference>
<feature type="coiled-coil region" evidence="1">
    <location>
        <begin position="370"/>
        <end position="429"/>
    </location>
</feature>
<protein>
    <recommendedName>
        <fullName evidence="4">ATP-binding protein</fullName>
    </recommendedName>
</protein>
<gene>
    <name evidence="2" type="ORF">A8139_11210</name>
</gene>
<evidence type="ECO:0000256" key="1">
    <source>
        <dbReference type="SAM" id="Coils"/>
    </source>
</evidence>
<dbReference type="OrthoDB" id="9810371at2"/>